<reference evidence="7" key="1">
    <citation type="journal article" date="2019" name="Int. J. Syst. Evol. Microbiol.">
        <title>The Global Catalogue of Microorganisms (GCM) 10K type strain sequencing project: providing services to taxonomists for standard genome sequencing and annotation.</title>
        <authorList>
            <consortium name="The Broad Institute Genomics Platform"/>
            <consortium name="The Broad Institute Genome Sequencing Center for Infectious Disease"/>
            <person name="Wu L."/>
            <person name="Ma J."/>
        </authorList>
    </citation>
    <scope>NUCLEOTIDE SEQUENCE [LARGE SCALE GENOMIC DNA]</scope>
    <source>
        <strain evidence="7">NBRC 106396</strain>
    </source>
</reference>
<keyword evidence="2 5" id="KW-0812">Transmembrane</keyword>
<evidence type="ECO:0000313" key="7">
    <source>
        <dbReference type="Proteomes" id="UP001596549"/>
    </source>
</evidence>
<name>A0ABW2NQR0_9BACL</name>
<dbReference type="Pfam" id="PF09685">
    <property type="entry name" value="MamF_MmsF"/>
    <property type="match status" value="1"/>
</dbReference>
<comment type="subcellular location">
    <subcellularLocation>
        <location evidence="1">Membrane</location>
        <topology evidence="1">Multi-pass membrane protein</topology>
    </subcellularLocation>
</comment>
<evidence type="ECO:0000313" key="6">
    <source>
        <dbReference type="EMBL" id="MFC7371041.1"/>
    </source>
</evidence>
<keyword evidence="3 5" id="KW-1133">Transmembrane helix</keyword>
<dbReference type="Proteomes" id="UP001596549">
    <property type="component" value="Unassembled WGS sequence"/>
</dbReference>
<gene>
    <name evidence="6" type="ORF">ACFQPF_05075</name>
</gene>
<dbReference type="EMBL" id="JBHTCP010000009">
    <property type="protein sequence ID" value="MFC7371041.1"/>
    <property type="molecule type" value="Genomic_DNA"/>
</dbReference>
<dbReference type="InterPro" id="IPR019109">
    <property type="entry name" value="MamF_MmsF"/>
</dbReference>
<evidence type="ECO:0000256" key="4">
    <source>
        <dbReference type="ARBA" id="ARBA00023136"/>
    </source>
</evidence>
<keyword evidence="7" id="KW-1185">Reference proteome</keyword>
<evidence type="ECO:0000256" key="1">
    <source>
        <dbReference type="ARBA" id="ARBA00004141"/>
    </source>
</evidence>
<feature type="transmembrane region" description="Helical" evidence="5">
    <location>
        <begin position="71"/>
        <end position="93"/>
    </location>
</feature>
<evidence type="ECO:0000256" key="2">
    <source>
        <dbReference type="ARBA" id="ARBA00022692"/>
    </source>
</evidence>
<feature type="transmembrane region" description="Helical" evidence="5">
    <location>
        <begin position="12"/>
        <end position="33"/>
    </location>
</feature>
<organism evidence="6 7">
    <name type="scientific">Fictibacillus iocasae</name>
    <dbReference type="NCBI Taxonomy" id="2715437"/>
    <lineage>
        <taxon>Bacteria</taxon>
        <taxon>Bacillati</taxon>
        <taxon>Bacillota</taxon>
        <taxon>Bacilli</taxon>
        <taxon>Bacillales</taxon>
        <taxon>Fictibacillaceae</taxon>
        <taxon>Fictibacillus</taxon>
    </lineage>
</organism>
<keyword evidence="4 5" id="KW-0472">Membrane</keyword>
<sequence length="102" mass="11291">MMKSNTAKIISSLCYFSIFFAPFLFPVVVYFVSEDNEVTEHARKSFMSHIFPAIAIPLGIIIVFESGYSTGSIILSALLFGILSLIVAIWNIVKGIKVLIQT</sequence>
<accession>A0ABW2NQR0</accession>
<dbReference type="RefSeq" id="WP_379747202.1">
    <property type="nucleotide sequence ID" value="NZ_JBHTCP010000009.1"/>
</dbReference>
<evidence type="ECO:0000256" key="3">
    <source>
        <dbReference type="ARBA" id="ARBA00022989"/>
    </source>
</evidence>
<protein>
    <submittedName>
        <fullName evidence="6">DUF4870 domain-containing protein</fullName>
    </submittedName>
</protein>
<feature type="transmembrane region" description="Helical" evidence="5">
    <location>
        <begin position="45"/>
        <end position="64"/>
    </location>
</feature>
<proteinExistence type="predicted"/>
<comment type="caution">
    <text evidence="6">The sequence shown here is derived from an EMBL/GenBank/DDBJ whole genome shotgun (WGS) entry which is preliminary data.</text>
</comment>
<evidence type="ECO:0000256" key="5">
    <source>
        <dbReference type="SAM" id="Phobius"/>
    </source>
</evidence>